<dbReference type="EMBL" id="JAVDQF010000001">
    <property type="protein sequence ID" value="MDR6267999.1"/>
    <property type="molecule type" value="Genomic_DNA"/>
</dbReference>
<sequence length="142" mass="15254">MDDGLADLLHRVVSLLGGHARDRMPADDSLTYSQLRLLGTLDELAPLTQHQLAEALAISDPAVSRALQPLLHDGLVAIGPDPAHGRRKLVNITASGTEAFHRTGRPFAEQLKQALLANDFPYERYLADTARLAGILADTATG</sequence>
<dbReference type="Gene3D" id="1.10.10.10">
    <property type="entry name" value="Winged helix-like DNA-binding domain superfamily/Winged helix DNA-binding domain"/>
    <property type="match status" value="1"/>
</dbReference>
<name>A0ABU1J6F0_9MICC</name>
<keyword evidence="3" id="KW-1185">Reference proteome</keyword>
<dbReference type="InterPro" id="IPR000835">
    <property type="entry name" value="HTH_MarR-typ"/>
</dbReference>
<organism evidence="2 3">
    <name type="scientific">Arthrobacter russicus</name>
    <dbReference type="NCBI Taxonomy" id="172040"/>
    <lineage>
        <taxon>Bacteria</taxon>
        <taxon>Bacillati</taxon>
        <taxon>Actinomycetota</taxon>
        <taxon>Actinomycetes</taxon>
        <taxon>Micrococcales</taxon>
        <taxon>Micrococcaceae</taxon>
        <taxon>Arthrobacter</taxon>
    </lineage>
</organism>
<evidence type="ECO:0000259" key="1">
    <source>
        <dbReference type="PROSITE" id="PS50995"/>
    </source>
</evidence>
<dbReference type="PANTHER" id="PTHR39515:SF2">
    <property type="entry name" value="HTH-TYPE TRANSCRIPTIONAL REGULATOR RV0880"/>
    <property type="match status" value="1"/>
</dbReference>
<accession>A0ABU1J6F0</accession>
<feature type="domain" description="HTH marR-type" evidence="1">
    <location>
        <begin position="2"/>
        <end position="141"/>
    </location>
</feature>
<evidence type="ECO:0000313" key="3">
    <source>
        <dbReference type="Proteomes" id="UP001185069"/>
    </source>
</evidence>
<dbReference type="Proteomes" id="UP001185069">
    <property type="component" value="Unassembled WGS sequence"/>
</dbReference>
<dbReference type="GO" id="GO:0003677">
    <property type="term" value="F:DNA binding"/>
    <property type="evidence" value="ECO:0007669"/>
    <property type="project" value="UniProtKB-KW"/>
</dbReference>
<dbReference type="PROSITE" id="PS50995">
    <property type="entry name" value="HTH_MARR_2"/>
    <property type="match status" value="1"/>
</dbReference>
<dbReference type="SUPFAM" id="SSF46785">
    <property type="entry name" value="Winged helix' DNA-binding domain"/>
    <property type="match status" value="1"/>
</dbReference>
<dbReference type="SMART" id="SM00347">
    <property type="entry name" value="HTH_MARR"/>
    <property type="match status" value="1"/>
</dbReference>
<comment type="caution">
    <text evidence="2">The sequence shown here is derived from an EMBL/GenBank/DDBJ whole genome shotgun (WGS) entry which is preliminary data.</text>
</comment>
<dbReference type="RefSeq" id="WP_309795367.1">
    <property type="nucleotide sequence ID" value="NZ_BAAAHY010000006.1"/>
</dbReference>
<dbReference type="InterPro" id="IPR036390">
    <property type="entry name" value="WH_DNA-bd_sf"/>
</dbReference>
<reference evidence="2 3" key="1">
    <citation type="submission" date="2023-07" db="EMBL/GenBank/DDBJ databases">
        <title>Sequencing the genomes of 1000 actinobacteria strains.</title>
        <authorList>
            <person name="Klenk H.-P."/>
        </authorList>
    </citation>
    <scope>NUCLEOTIDE SEQUENCE [LARGE SCALE GENOMIC DNA]</scope>
    <source>
        <strain evidence="2 3">DSM 14555</strain>
    </source>
</reference>
<dbReference type="InterPro" id="IPR036388">
    <property type="entry name" value="WH-like_DNA-bd_sf"/>
</dbReference>
<proteinExistence type="predicted"/>
<keyword evidence="2" id="KW-0238">DNA-binding</keyword>
<dbReference type="PANTHER" id="PTHR39515">
    <property type="entry name" value="CONSERVED PROTEIN"/>
    <property type="match status" value="1"/>
</dbReference>
<dbReference type="InterPro" id="IPR052526">
    <property type="entry name" value="HTH-type_Bedaq_tolerance"/>
</dbReference>
<dbReference type="Pfam" id="PF12802">
    <property type="entry name" value="MarR_2"/>
    <property type="match status" value="1"/>
</dbReference>
<evidence type="ECO:0000313" key="2">
    <source>
        <dbReference type="EMBL" id="MDR6267999.1"/>
    </source>
</evidence>
<protein>
    <submittedName>
        <fullName evidence="2">DNA-binding MarR family transcriptional regulator</fullName>
    </submittedName>
</protein>
<gene>
    <name evidence="2" type="ORF">JOE69_000237</name>
</gene>